<evidence type="ECO:0000256" key="8">
    <source>
        <dbReference type="ARBA" id="ARBA00023004"/>
    </source>
</evidence>
<dbReference type="SFLD" id="SFLDS00029">
    <property type="entry name" value="Radical_SAM"/>
    <property type="match status" value="1"/>
</dbReference>
<dbReference type="InterPro" id="IPR034457">
    <property type="entry name" value="Organic_radical-activating"/>
</dbReference>
<dbReference type="InterPro" id="IPR007197">
    <property type="entry name" value="rSAM"/>
</dbReference>
<dbReference type="SFLD" id="SFLDG01067">
    <property type="entry name" value="SPASM/twitch_domain_containing"/>
    <property type="match status" value="1"/>
</dbReference>
<keyword evidence="5 10" id="KW-0949">S-adenosyl-L-methionine</keyword>
<dbReference type="Pfam" id="PF04055">
    <property type="entry name" value="Radical_SAM"/>
    <property type="match status" value="1"/>
</dbReference>
<dbReference type="PANTHER" id="PTHR30352:SF5">
    <property type="entry name" value="PYRUVATE FORMATE-LYASE 1-ACTIVATING ENZYME"/>
    <property type="match status" value="1"/>
</dbReference>
<evidence type="ECO:0000256" key="10">
    <source>
        <dbReference type="RuleBase" id="RU362053"/>
    </source>
</evidence>
<evidence type="ECO:0000313" key="13">
    <source>
        <dbReference type="Proteomes" id="UP000196258"/>
    </source>
</evidence>
<proteinExistence type="inferred from homology"/>
<dbReference type="CDD" id="cd01335">
    <property type="entry name" value="Radical_SAM"/>
    <property type="match status" value="1"/>
</dbReference>
<dbReference type="Proteomes" id="UP000196258">
    <property type="component" value="Unassembled WGS sequence"/>
</dbReference>
<dbReference type="NCBIfam" id="TIGR02493">
    <property type="entry name" value="PFLA"/>
    <property type="match status" value="1"/>
</dbReference>
<comment type="similarity">
    <text evidence="2 10">Belongs to the organic radical-activating enzymes family.</text>
</comment>
<dbReference type="PIRSF" id="PIRSF000371">
    <property type="entry name" value="PFL_act_enz"/>
    <property type="match status" value="1"/>
</dbReference>
<dbReference type="EC" id="1.97.1.4" evidence="10"/>
<keyword evidence="6 10" id="KW-0479">Metal-binding</keyword>
<dbReference type="PANTHER" id="PTHR30352">
    <property type="entry name" value="PYRUVATE FORMATE-LYASE-ACTIVATING ENZYME"/>
    <property type="match status" value="1"/>
</dbReference>
<comment type="subcellular location">
    <subcellularLocation>
        <location evidence="10">Cytoplasm</location>
    </subcellularLocation>
</comment>
<dbReference type="GO" id="GO:0043365">
    <property type="term" value="F:[formate-C-acetyltransferase]-activating enzyme activity"/>
    <property type="evidence" value="ECO:0007669"/>
    <property type="project" value="UniProtKB-UniRule"/>
</dbReference>
<accession>A0A1Y4QB54</accession>
<evidence type="ECO:0000313" key="12">
    <source>
        <dbReference type="EMBL" id="OUQ06432.1"/>
    </source>
</evidence>
<evidence type="ECO:0000256" key="9">
    <source>
        <dbReference type="ARBA" id="ARBA00023014"/>
    </source>
</evidence>
<keyword evidence="4 10" id="KW-0004">4Fe-4S</keyword>
<reference evidence="13" key="1">
    <citation type="submission" date="2017-04" db="EMBL/GenBank/DDBJ databases">
        <title>Function of individual gut microbiota members based on whole genome sequencing of pure cultures obtained from chicken caecum.</title>
        <authorList>
            <person name="Medvecky M."/>
            <person name="Cejkova D."/>
            <person name="Polansky O."/>
            <person name="Karasova D."/>
            <person name="Kubasova T."/>
            <person name="Cizek A."/>
            <person name="Rychlik I."/>
        </authorList>
    </citation>
    <scope>NUCLEOTIDE SEQUENCE [LARGE SCALE GENOMIC DNA]</scope>
    <source>
        <strain evidence="13">An149</strain>
    </source>
</reference>
<dbReference type="PROSITE" id="PS51918">
    <property type="entry name" value="RADICAL_SAM"/>
    <property type="match status" value="1"/>
</dbReference>
<dbReference type="GO" id="GO:0051539">
    <property type="term" value="F:4 iron, 4 sulfur cluster binding"/>
    <property type="evidence" value="ECO:0007669"/>
    <property type="project" value="UniProtKB-UniRule"/>
</dbReference>
<comment type="caution">
    <text evidence="12">The sequence shown here is derived from an EMBL/GenBank/DDBJ whole genome shotgun (WGS) entry which is preliminary data.</text>
</comment>
<organism evidence="12 13">
    <name type="scientific">Thomasclavelia spiroformis</name>
    <dbReference type="NCBI Taxonomy" id="29348"/>
    <lineage>
        <taxon>Bacteria</taxon>
        <taxon>Bacillati</taxon>
        <taxon>Bacillota</taxon>
        <taxon>Erysipelotrichia</taxon>
        <taxon>Erysipelotrichales</taxon>
        <taxon>Coprobacillaceae</taxon>
        <taxon>Thomasclavelia</taxon>
    </lineage>
</organism>
<protein>
    <recommendedName>
        <fullName evidence="3 10">Pyruvate formate-lyase-activating enzyme</fullName>
        <ecNumber evidence="10">1.97.1.4</ecNumber>
    </recommendedName>
</protein>
<keyword evidence="10" id="KW-0963">Cytoplasm</keyword>
<dbReference type="AlphaFoldDB" id="A0A1Y4QB54"/>
<keyword evidence="7 10" id="KW-0560">Oxidoreductase</keyword>
<dbReference type="InterPro" id="IPR012839">
    <property type="entry name" value="Organic_radical_activase"/>
</dbReference>
<dbReference type="InterPro" id="IPR058240">
    <property type="entry name" value="rSAM_sf"/>
</dbReference>
<sequence>MKGVKNMENKVVGAIHSIESFGSVDGPGVRYILFLHGCPLRCKYCHNPDTWANSKETMEMTPQEALEKALKYKTYWGNEGGITISGGEPLLQIDFLIELFKLAKKEGVNTCIDTSGANFTREEPFFSKFNELMKYTDLLLLDIKHIDSQKHKELTGKPNDNILDMAKYLSDINKSVWIRHVLVPGISDVDEYLIELDKFISSLNNVKKVEVLPYHTLGTFKWEELNIPYQLEGVNPPSQERVDNANKLLHVDNYK</sequence>
<comment type="catalytic activity">
    <reaction evidence="10">
        <text>glycyl-[formate C-acetyltransferase] + reduced [flavodoxin] + S-adenosyl-L-methionine = glycin-2-yl radical-[formate C-acetyltransferase] + semiquinone [flavodoxin] + 5'-deoxyadenosine + L-methionine + H(+)</text>
        <dbReference type="Rhea" id="RHEA:19225"/>
        <dbReference type="Rhea" id="RHEA-COMP:10622"/>
        <dbReference type="Rhea" id="RHEA-COMP:12190"/>
        <dbReference type="Rhea" id="RHEA-COMP:12191"/>
        <dbReference type="Rhea" id="RHEA-COMP:14480"/>
        <dbReference type="ChEBI" id="CHEBI:15378"/>
        <dbReference type="ChEBI" id="CHEBI:17319"/>
        <dbReference type="ChEBI" id="CHEBI:29947"/>
        <dbReference type="ChEBI" id="CHEBI:32722"/>
        <dbReference type="ChEBI" id="CHEBI:57618"/>
        <dbReference type="ChEBI" id="CHEBI:57844"/>
        <dbReference type="ChEBI" id="CHEBI:59789"/>
        <dbReference type="ChEBI" id="CHEBI:140311"/>
        <dbReference type="EC" id="1.97.1.4"/>
    </reaction>
</comment>
<evidence type="ECO:0000256" key="4">
    <source>
        <dbReference type="ARBA" id="ARBA00022485"/>
    </source>
</evidence>
<evidence type="ECO:0000256" key="5">
    <source>
        <dbReference type="ARBA" id="ARBA00022691"/>
    </source>
</evidence>
<comment type="function">
    <text evidence="1 10">Activation of pyruvate formate-lyase under anaerobic conditions by generation of an organic free radical, using S-adenosylmethionine and reduced flavodoxin as cosubstrates to produce 5'-deoxy-adenosine.</text>
</comment>
<comment type="cofactor">
    <cofactor evidence="10">
        <name>[4Fe-4S] cluster</name>
        <dbReference type="ChEBI" id="CHEBI:49883"/>
    </cofactor>
    <text evidence="10">Binds 1 [4Fe-4S] cluster. The cluster is coordinated with 3 cysteines and an exchangeable S-adenosyl-L-methionine.</text>
</comment>
<evidence type="ECO:0000256" key="3">
    <source>
        <dbReference type="ARBA" id="ARBA00021356"/>
    </source>
</evidence>
<dbReference type="GO" id="GO:0005737">
    <property type="term" value="C:cytoplasm"/>
    <property type="evidence" value="ECO:0007669"/>
    <property type="project" value="UniProtKB-SubCell"/>
</dbReference>
<feature type="domain" description="Radical SAM core" evidence="11">
    <location>
        <begin position="24"/>
        <end position="252"/>
    </location>
</feature>
<evidence type="ECO:0000259" key="11">
    <source>
        <dbReference type="PROSITE" id="PS51918"/>
    </source>
</evidence>
<keyword evidence="8 10" id="KW-0408">Iron</keyword>
<evidence type="ECO:0000256" key="2">
    <source>
        <dbReference type="ARBA" id="ARBA00009777"/>
    </source>
</evidence>
<dbReference type="InterPro" id="IPR013785">
    <property type="entry name" value="Aldolase_TIM"/>
</dbReference>
<keyword evidence="12" id="KW-0670">Pyruvate</keyword>
<dbReference type="InterPro" id="IPR012838">
    <property type="entry name" value="PFL1_activating"/>
</dbReference>
<dbReference type="SUPFAM" id="SSF102114">
    <property type="entry name" value="Radical SAM enzymes"/>
    <property type="match status" value="1"/>
</dbReference>
<evidence type="ECO:0000256" key="6">
    <source>
        <dbReference type="ARBA" id="ARBA00022723"/>
    </source>
</evidence>
<dbReference type="GO" id="GO:0016829">
    <property type="term" value="F:lyase activity"/>
    <property type="evidence" value="ECO:0007669"/>
    <property type="project" value="UniProtKB-KW"/>
</dbReference>
<keyword evidence="9 10" id="KW-0411">Iron-sulfur</keyword>
<dbReference type="Gene3D" id="3.20.20.70">
    <property type="entry name" value="Aldolase class I"/>
    <property type="match status" value="1"/>
</dbReference>
<dbReference type="GO" id="GO:0046872">
    <property type="term" value="F:metal ion binding"/>
    <property type="evidence" value="ECO:0007669"/>
    <property type="project" value="UniProtKB-UniRule"/>
</dbReference>
<dbReference type="InterPro" id="IPR001989">
    <property type="entry name" value="Radical_activat_CS"/>
</dbReference>
<name>A0A1Y4QB54_9FIRM</name>
<dbReference type="EMBL" id="NFLB01000001">
    <property type="protein sequence ID" value="OUQ06432.1"/>
    <property type="molecule type" value="Genomic_DNA"/>
</dbReference>
<keyword evidence="12" id="KW-0456">Lyase</keyword>
<dbReference type="PROSITE" id="PS01087">
    <property type="entry name" value="RADICAL_ACTIVATING"/>
    <property type="match status" value="1"/>
</dbReference>
<gene>
    <name evidence="12" type="ORF">B5E91_00460</name>
</gene>
<evidence type="ECO:0000256" key="1">
    <source>
        <dbReference type="ARBA" id="ARBA00003141"/>
    </source>
</evidence>
<dbReference type="SFLD" id="SFLDG01066">
    <property type="entry name" value="organic_radical-activating_enz"/>
    <property type="match status" value="1"/>
</dbReference>
<evidence type="ECO:0000256" key="7">
    <source>
        <dbReference type="ARBA" id="ARBA00023002"/>
    </source>
</evidence>